<evidence type="ECO:0000313" key="7">
    <source>
        <dbReference type="EMBL" id="WWR45010.1"/>
    </source>
</evidence>
<dbReference type="Pfam" id="PF03626">
    <property type="entry name" value="COX4_pro"/>
    <property type="match status" value="1"/>
</dbReference>
<gene>
    <name evidence="7" type="ORF">RZ517_09235</name>
</gene>
<dbReference type="InterPro" id="IPR005171">
    <property type="entry name" value="Cyt_c_oxidase_su4_prok"/>
</dbReference>
<keyword evidence="8" id="KW-1185">Reference proteome</keyword>
<evidence type="ECO:0000256" key="1">
    <source>
        <dbReference type="ARBA" id="ARBA00004651"/>
    </source>
</evidence>
<accession>A0ABZ2HC78</accession>
<sequence>MTALDRAWLGLALLSAATTIVALSPLSAPLSGALILIFAWAKARLIFLWYLELADVPAWRGGILFGLGLFSLLLFGLYVIGTLV</sequence>
<keyword evidence="2" id="KW-1003">Cell membrane</keyword>
<comment type="subcellular location">
    <subcellularLocation>
        <location evidence="1">Cell membrane</location>
        <topology evidence="1">Multi-pass membrane protein</topology>
    </subcellularLocation>
</comment>
<protein>
    <submittedName>
        <fullName evidence="7">Cytochrome C oxidase subunit IV family protein</fullName>
    </submittedName>
</protein>
<evidence type="ECO:0000313" key="8">
    <source>
        <dbReference type="Proteomes" id="UP001364156"/>
    </source>
</evidence>
<name>A0ABZ2HC78_9RHOB</name>
<dbReference type="RefSeq" id="WP_338547825.1">
    <property type="nucleotide sequence ID" value="NZ_CP146069.1"/>
</dbReference>
<reference evidence="7 8" key="1">
    <citation type="submission" date="2023-10" db="EMBL/GenBank/DDBJ databases">
        <title>Roseovarius strain S88 nov., isolated from a marine algae.</title>
        <authorList>
            <person name="Lee M.W."/>
            <person name="Lee J.K."/>
            <person name="Kim J.M."/>
            <person name="Choi D.G."/>
            <person name="Baek J.H."/>
            <person name="Bayburt H."/>
            <person name="Jung J.J."/>
            <person name="Han D.M."/>
            <person name="Jeon C.O."/>
        </authorList>
    </citation>
    <scope>NUCLEOTIDE SEQUENCE [LARGE SCALE GENOMIC DNA]</scope>
    <source>
        <strain evidence="7 8">S88</strain>
    </source>
</reference>
<feature type="transmembrane region" description="Helical" evidence="6">
    <location>
        <begin position="63"/>
        <end position="81"/>
    </location>
</feature>
<keyword evidence="3 6" id="KW-0812">Transmembrane</keyword>
<keyword evidence="4 6" id="KW-1133">Transmembrane helix</keyword>
<evidence type="ECO:0000256" key="3">
    <source>
        <dbReference type="ARBA" id="ARBA00022692"/>
    </source>
</evidence>
<evidence type="ECO:0000256" key="6">
    <source>
        <dbReference type="SAM" id="Phobius"/>
    </source>
</evidence>
<proteinExistence type="predicted"/>
<dbReference type="Proteomes" id="UP001364156">
    <property type="component" value="Chromosome"/>
</dbReference>
<evidence type="ECO:0000256" key="4">
    <source>
        <dbReference type="ARBA" id="ARBA00022989"/>
    </source>
</evidence>
<evidence type="ECO:0000256" key="2">
    <source>
        <dbReference type="ARBA" id="ARBA00022475"/>
    </source>
</evidence>
<organism evidence="7 8">
    <name type="scientific">Roseovarius phycicola</name>
    <dbReference type="NCBI Taxonomy" id="3080976"/>
    <lineage>
        <taxon>Bacteria</taxon>
        <taxon>Pseudomonadati</taxon>
        <taxon>Pseudomonadota</taxon>
        <taxon>Alphaproteobacteria</taxon>
        <taxon>Rhodobacterales</taxon>
        <taxon>Roseobacteraceae</taxon>
        <taxon>Roseovarius</taxon>
    </lineage>
</organism>
<dbReference type="EMBL" id="CP146069">
    <property type="protein sequence ID" value="WWR45010.1"/>
    <property type="molecule type" value="Genomic_DNA"/>
</dbReference>
<keyword evidence="5 6" id="KW-0472">Membrane</keyword>
<evidence type="ECO:0000256" key="5">
    <source>
        <dbReference type="ARBA" id="ARBA00023136"/>
    </source>
</evidence>